<name>A0A151A6E6_9STAP</name>
<evidence type="ECO:0000313" key="2">
    <source>
        <dbReference type="Proteomes" id="UP000075418"/>
    </source>
</evidence>
<reference evidence="1 2" key="1">
    <citation type="submission" date="2016-02" db="EMBL/GenBank/DDBJ databases">
        <title>Draft genome sequence of hydrocarbon degrading Staphylococcus saprophyticus Strain CNV2, isolated from crude-oil contaminated soil from Noonmati Oil Refinery, Guwahati, Assam, India.</title>
        <authorList>
            <person name="Mukherjee A."/>
            <person name="Chettri B."/>
            <person name="Langpoklakpam J."/>
            <person name="Singh A.K."/>
            <person name="Chattopadhyay D.J."/>
        </authorList>
    </citation>
    <scope>NUCLEOTIDE SEQUENCE [LARGE SCALE GENOMIC DNA]</scope>
    <source>
        <strain evidence="1 2">CNV2</strain>
    </source>
</reference>
<dbReference type="AlphaFoldDB" id="A0A151A6E6"/>
<organism evidence="1 2">
    <name type="scientific">Staphylococcus kloosii</name>
    <dbReference type="NCBI Taxonomy" id="29384"/>
    <lineage>
        <taxon>Bacteria</taxon>
        <taxon>Bacillati</taxon>
        <taxon>Bacillota</taxon>
        <taxon>Bacilli</taxon>
        <taxon>Bacillales</taxon>
        <taxon>Staphylococcaceae</taxon>
        <taxon>Staphylococcus</taxon>
    </lineage>
</organism>
<dbReference type="Proteomes" id="UP000075418">
    <property type="component" value="Unassembled WGS sequence"/>
</dbReference>
<comment type="caution">
    <text evidence="1">The sequence shown here is derived from an EMBL/GenBank/DDBJ whole genome shotgun (WGS) entry which is preliminary data.</text>
</comment>
<dbReference type="EMBL" id="LUGM01000002">
    <property type="protein sequence ID" value="KYH14907.1"/>
    <property type="molecule type" value="Genomic_DNA"/>
</dbReference>
<evidence type="ECO:0008006" key="3">
    <source>
        <dbReference type="Google" id="ProtNLM"/>
    </source>
</evidence>
<evidence type="ECO:0000313" key="1">
    <source>
        <dbReference type="EMBL" id="KYH14907.1"/>
    </source>
</evidence>
<sequence>MNEIINYDIQAKDAGLIIGIPNEIYFMAIRKTSTVYVEWIDTRWMAWRETYILNSSKRKSYKRIAHGEFEEVIYRVKSIWNLFRIIRNQNYRR</sequence>
<accession>A0A151A6E6</accession>
<proteinExistence type="predicted"/>
<gene>
    <name evidence="1" type="ORF">A0131_08975</name>
</gene>
<dbReference type="RefSeq" id="WP_061855063.1">
    <property type="nucleotide sequence ID" value="NZ_LUGM01000002.1"/>
</dbReference>
<protein>
    <recommendedName>
        <fullName evidence="3">Pathogenicity island protein</fullName>
    </recommendedName>
</protein>